<dbReference type="InterPro" id="IPR029058">
    <property type="entry name" value="AB_hydrolase_fold"/>
</dbReference>
<dbReference type="PANTHER" id="PTHR43329">
    <property type="entry name" value="EPOXIDE HYDROLASE"/>
    <property type="match status" value="1"/>
</dbReference>
<dbReference type="GO" id="GO:0016787">
    <property type="term" value="F:hydrolase activity"/>
    <property type="evidence" value="ECO:0007669"/>
    <property type="project" value="UniProtKB-KW"/>
</dbReference>
<evidence type="ECO:0000256" key="1">
    <source>
        <dbReference type="ARBA" id="ARBA00022801"/>
    </source>
</evidence>
<evidence type="ECO:0000313" key="4">
    <source>
        <dbReference type="Proteomes" id="UP000220246"/>
    </source>
</evidence>
<organism evidence="3 4">
    <name type="scientific">Comamonas terrigena</name>
    <dbReference type="NCBI Taxonomy" id="32013"/>
    <lineage>
        <taxon>Bacteria</taxon>
        <taxon>Pseudomonadati</taxon>
        <taxon>Pseudomonadota</taxon>
        <taxon>Betaproteobacteria</taxon>
        <taxon>Burkholderiales</taxon>
        <taxon>Comamonadaceae</taxon>
        <taxon>Comamonas</taxon>
    </lineage>
</organism>
<dbReference type="Gene3D" id="3.40.50.1820">
    <property type="entry name" value="alpha/beta hydrolase"/>
    <property type="match status" value="1"/>
</dbReference>
<dbReference type="PRINTS" id="PR00412">
    <property type="entry name" value="EPOXHYDRLASE"/>
</dbReference>
<evidence type="ECO:0000313" key="3">
    <source>
        <dbReference type="EMBL" id="PEH90670.1"/>
    </source>
</evidence>
<dbReference type="PRINTS" id="PR00111">
    <property type="entry name" value="ABHYDROLASE"/>
</dbReference>
<reference evidence="4" key="1">
    <citation type="submission" date="2017-09" db="EMBL/GenBank/DDBJ databases">
        <title>FDA dAtabase for Regulatory Grade micrObial Sequences (FDA-ARGOS): Supporting development and validation of Infectious Disease Dx tests.</title>
        <authorList>
            <person name="Minogue T."/>
            <person name="Wolcott M."/>
            <person name="Wasieloski L."/>
            <person name="Aguilar W."/>
            <person name="Moore D."/>
            <person name="Tallon L."/>
            <person name="Sadzewicz L."/>
            <person name="Ott S."/>
            <person name="Zhao X."/>
            <person name="Nagaraj S."/>
            <person name="Vavikolanu K."/>
            <person name="Aluvathingal J."/>
            <person name="Nadendla S."/>
            <person name="Sichtig H."/>
        </authorList>
    </citation>
    <scope>NUCLEOTIDE SEQUENCE [LARGE SCALE GENOMIC DNA]</scope>
    <source>
        <strain evidence="4">FDAARGOS_394</strain>
    </source>
</reference>
<comment type="caution">
    <text evidence="3">The sequence shown here is derived from an EMBL/GenBank/DDBJ whole genome shotgun (WGS) entry which is preliminary data.</text>
</comment>
<dbReference type="Pfam" id="PF00561">
    <property type="entry name" value="Abhydrolase_1"/>
    <property type="match status" value="1"/>
</dbReference>
<dbReference type="STRING" id="1219032.GCA_001515545_02217"/>
<sequence length="319" mass="35280">MIETIRHHLPQGITLDCRACGAPGKPLLLFVHGFPEGAFIWDGVMTPFSDRWRCVAPDLRGYGHSSQPADVAAYRPKALMQDLVELIARESPGQPAACVIAHDWGGALAWNLAIQHPQLLEQLLIINAPHPGTFLRELQHNPAQQAASQYMHFLRRPDAADKLLADGARRLWDFFRTPAGTLPDWLTPELQACYLAHWQQSLATACHYYSASPLVPPREADHSILQLQLPDSLLSTPVPTQVLWGMDDVALRPELLNGLEQWVPHLTVAPVPGASHWLVHEQPAVVIRSLHQLLLSALTHRTAPAPTQSASTADLPLDY</sequence>
<evidence type="ECO:0000259" key="2">
    <source>
        <dbReference type="Pfam" id="PF00561"/>
    </source>
</evidence>
<dbReference type="GeneID" id="80803025"/>
<dbReference type="AlphaFoldDB" id="A0A2A7UZF2"/>
<dbReference type="EMBL" id="PDEA01000001">
    <property type="protein sequence ID" value="PEH90670.1"/>
    <property type="molecule type" value="Genomic_DNA"/>
</dbReference>
<dbReference type="Proteomes" id="UP000220246">
    <property type="component" value="Unassembled WGS sequence"/>
</dbReference>
<dbReference type="InterPro" id="IPR000639">
    <property type="entry name" value="Epox_hydrolase-like"/>
</dbReference>
<dbReference type="OrthoDB" id="2987348at2"/>
<gene>
    <name evidence="3" type="ORF">CRM82_20540</name>
</gene>
<keyword evidence="1 3" id="KW-0378">Hydrolase</keyword>
<accession>A0A2A7UZF2</accession>
<dbReference type="SUPFAM" id="SSF53474">
    <property type="entry name" value="alpha/beta-Hydrolases"/>
    <property type="match status" value="1"/>
</dbReference>
<dbReference type="InterPro" id="IPR000073">
    <property type="entry name" value="AB_hydrolase_1"/>
</dbReference>
<protein>
    <submittedName>
        <fullName evidence="3">Alpha/beta hydrolase</fullName>
    </submittedName>
</protein>
<dbReference type="RefSeq" id="WP_083520459.1">
    <property type="nucleotide sequence ID" value="NZ_PDEA01000001.1"/>
</dbReference>
<proteinExistence type="predicted"/>
<keyword evidence="4" id="KW-1185">Reference proteome</keyword>
<name>A0A2A7UZF2_COMTR</name>
<feature type="domain" description="AB hydrolase-1" evidence="2">
    <location>
        <begin position="26"/>
        <end position="282"/>
    </location>
</feature>